<evidence type="ECO:0000313" key="1">
    <source>
        <dbReference type="EMBL" id="SBQ97205.1"/>
    </source>
</evidence>
<reference evidence="1" key="1">
    <citation type="submission" date="2016-05" db="EMBL/GenBank/DDBJ databases">
        <authorList>
            <person name="Lavstsen T."/>
            <person name="Jespersen J.S."/>
        </authorList>
    </citation>
    <scope>NUCLEOTIDE SEQUENCE</scope>
    <source>
        <tissue evidence="1">Brain</tissue>
    </source>
</reference>
<feature type="non-terminal residue" evidence="1">
    <location>
        <position position="60"/>
    </location>
</feature>
<gene>
    <name evidence="1" type="primary">Nfu_g_1_013949</name>
</gene>
<organism evidence="1">
    <name type="scientific">Nothobranchius kuhntae</name>
    <name type="common">Beira killifish</name>
    <dbReference type="NCBI Taxonomy" id="321403"/>
    <lineage>
        <taxon>Eukaryota</taxon>
        <taxon>Metazoa</taxon>
        <taxon>Chordata</taxon>
        <taxon>Craniata</taxon>
        <taxon>Vertebrata</taxon>
        <taxon>Euteleostomi</taxon>
        <taxon>Actinopterygii</taxon>
        <taxon>Neopterygii</taxon>
        <taxon>Teleostei</taxon>
        <taxon>Neoteleostei</taxon>
        <taxon>Acanthomorphata</taxon>
        <taxon>Ovalentaria</taxon>
        <taxon>Atherinomorphae</taxon>
        <taxon>Cyprinodontiformes</taxon>
        <taxon>Nothobranchiidae</taxon>
        <taxon>Nothobranchius</taxon>
    </lineage>
</organism>
<reference evidence="1" key="2">
    <citation type="submission" date="2016-06" db="EMBL/GenBank/DDBJ databases">
        <title>The genome of a short-lived fish provides insights into sex chromosome evolution and the genetic control of aging.</title>
        <authorList>
            <person name="Reichwald K."/>
            <person name="Felder M."/>
            <person name="Petzold A."/>
            <person name="Koch P."/>
            <person name="Groth M."/>
            <person name="Platzer M."/>
        </authorList>
    </citation>
    <scope>NUCLEOTIDE SEQUENCE</scope>
    <source>
        <tissue evidence="1">Brain</tissue>
    </source>
</reference>
<protein>
    <submittedName>
        <fullName evidence="1">Uncharacterized protein</fullName>
    </submittedName>
</protein>
<name>A0A1A8IL88_NOTKU</name>
<sequence length="60" mass="6693">QNSFPKSISIVLKFEANFKRMRSPIQVAERSLHRRVSGVSLTERVRGSAIREGIGVDALP</sequence>
<accession>A0A1A8IL88</accession>
<proteinExistence type="predicted"/>
<dbReference type="AlphaFoldDB" id="A0A1A8IL88"/>
<dbReference type="EMBL" id="HAED01010928">
    <property type="protein sequence ID" value="SBQ97205.1"/>
    <property type="molecule type" value="Transcribed_RNA"/>
</dbReference>
<feature type="non-terminal residue" evidence="1">
    <location>
        <position position="1"/>
    </location>
</feature>